<sequence>MKHLKYIILAILGIGLLIACEEDFDDPVLQQVGEFTLNELNAGDFEPVLSDDIAEDTFATFVWTPVEYNVPTVNEYTIEVDTAGNNFENAVVVTTVTDTNEASVSVFNFNLALTGKLGFEPYLSADVEVRVASIAGETNPHKAYTNAISMNVTSYDPPFEPEKLIVYGSDDTEIGYLMPVDEQGTYEGYVYVEAANEIQFGDEARETILGNDGAAGPDDDVDLNDDLFEDQGYIAVDSGYYQVTVNTYDYNFDMYETHWGVIGSAMPDGWDSDIDMTYVPEDNVWTITQETADGEFKFRPNDLWDPLNYGDDGADGVPEEYGANIAISAGTWTITLDLSEYPYSYTVEEAK</sequence>
<name>A0A0S2I2H6_9BACT</name>
<accession>A0A0S2I2H6</accession>
<dbReference type="KEGG" id="blq:L21SP5_02772"/>
<gene>
    <name evidence="2" type="ORF">L21SP5_02772</name>
</gene>
<proteinExistence type="predicted"/>
<dbReference type="AlphaFoldDB" id="A0A0S2I2H6"/>
<dbReference type="OrthoDB" id="975117at2"/>
<organism evidence="2 3">
    <name type="scientific">Salinivirga cyanobacteriivorans</name>
    <dbReference type="NCBI Taxonomy" id="1307839"/>
    <lineage>
        <taxon>Bacteria</taxon>
        <taxon>Pseudomonadati</taxon>
        <taxon>Bacteroidota</taxon>
        <taxon>Bacteroidia</taxon>
        <taxon>Bacteroidales</taxon>
        <taxon>Salinivirgaceae</taxon>
        <taxon>Salinivirga</taxon>
    </lineage>
</organism>
<dbReference type="Gene3D" id="2.60.40.3620">
    <property type="match status" value="2"/>
</dbReference>
<dbReference type="Pfam" id="PF14292">
    <property type="entry name" value="SusE"/>
    <property type="match status" value="1"/>
</dbReference>
<dbReference type="Proteomes" id="UP000064893">
    <property type="component" value="Chromosome"/>
</dbReference>
<dbReference type="STRING" id="1307839.L21SP5_02772"/>
<protein>
    <recommendedName>
        <fullName evidence="1">SusE outer membrane protein domain-containing protein</fullName>
    </recommendedName>
</protein>
<evidence type="ECO:0000259" key="1">
    <source>
        <dbReference type="Pfam" id="PF14292"/>
    </source>
</evidence>
<feature type="domain" description="SusE outer membrane protein" evidence="1">
    <location>
        <begin position="27"/>
        <end position="131"/>
    </location>
</feature>
<keyword evidence="3" id="KW-1185">Reference proteome</keyword>
<evidence type="ECO:0000313" key="3">
    <source>
        <dbReference type="Proteomes" id="UP000064893"/>
    </source>
</evidence>
<dbReference type="InterPro" id="IPR025970">
    <property type="entry name" value="SusE"/>
</dbReference>
<dbReference type="CDD" id="cd12956">
    <property type="entry name" value="CBM_SusE-F_like"/>
    <property type="match status" value="1"/>
</dbReference>
<dbReference type="RefSeq" id="WP_057953771.1">
    <property type="nucleotide sequence ID" value="NZ_CP013118.1"/>
</dbReference>
<evidence type="ECO:0000313" key="2">
    <source>
        <dbReference type="EMBL" id="ALO16395.1"/>
    </source>
</evidence>
<reference evidence="2 3" key="1">
    <citation type="submission" date="2015-11" db="EMBL/GenBank/DDBJ databases">
        <title>Description and complete genome sequence of a novel strain predominating in hypersaline microbial mats and representing a new family of the Bacteriodetes phylum.</title>
        <authorList>
            <person name="Spring S."/>
            <person name="Bunk B."/>
            <person name="Sproer C."/>
            <person name="Klenk H.-P."/>
        </authorList>
    </citation>
    <scope>NUCLEOTIDE SEQUENCE [LARGE SCALE GENOMIC DNA]</scope>
    <source>
        <strain evidence="2 3">L21-Spi-D4</strain>
    </source>
</reference>
<dbReference type="EMBL" id="CP013118">
    <property type="protein sequence ID" value="ALO16395.1"/>
    <property type="molecule type" value="Genomic_DNA"/>
</dbReference>
<dbReference type="PROSITE" id="PS51257">
    <property type="entry name" value="PROKAR_LIPOPROTEIN"/>
    <property type="match status" value="1"/>
</dbReference>